<organism evidence="3 4">
    <name type="scientific">Luteolibacter rhizosphaerae</name>
    <dbReference type="NCBI Taxonomy" id="2989719"/>
    <lineage>
        <taxon>Bacteria</taxon>
        <taxon>Pseudomonadati</taxon>
        <taxon>Verrucomicrobiota</taxon>
        <taxon>Verrucomicrobiia</taxon>
        <taxon>Verrucomicrobiales</taxon>
        <taxon>Verrucomicrobiaceae</taxon>
        <taxon>Luteolibacter</taxon>
    </lineage>
</organism>
<feature type="region of interest" description="Disordered" evidence="1">
    <location>
        <begin position="399"/>
        <end position="419"/>
    </location>
</feature>
<feature type="compositionally biased region" description="Acidic residues" evidence="1">
    <location>
        <begin position="405"/>
        <end position="419"/>
    </location>
</feature>
<dbReference type="Proteomes" id="UP001165653">
    <property type="component" value="Unassembled WGS sequence"/>
</dbReference>
<keyword evidence="2" id="KW-0732">Signal</keyword>
<feature type="compositionally biased region" description="Basic and acidic residues" evidence="1">
    <location>
        <begin position="75"/>
        <end position="91"/>
    </location>
</feature>
<evidence type="ECO:0000313" key="3">
    <source>
        <dbReference type="EMBL" id="MCW1913450.1"/>
    </source>
</evidence>
<name>A0ABT3G0T1_9BACT</name>
<comment type="caution">
    <text evidence="3">The sequence shown here is derived from an EMBL/GenBank/DDBJ whole genome shotgun (WGS) entry which is preliminary data.</text>
</comment>
<feature type="signal peptide" evidence="2">
    <location>
        <begin position="1"/>
        <end position="23"/>
    </location>
</feature>
<feature type="chain" id="PRO_5046428970" description="SLA1 homology domain-containing protein" evidence="2">
    <location>
        <begin position="24"/>
        <end position="419"/>
    </location>
</feature>
<accession>A0ABT3G0T1</accession>
<evidence type="ECO:0000256" key="1">
    <source>
        <dbReference type="SAM" id="MobiDB-lite"/>
    </source>
</evidence>
<dbReference type="RefSeq" id="WP_264512913.1">
    <property type="nucleotide sequence ID" value="NZ_JAPDDR010000003.1"/>
</dbReference>
<gene>
    <name evidence="3" type="ORF">OJ996_07690</name>
</gene>
<sequence length="419" mass="46305">MNPKIHKLPLLAALCLLSAPAWARTWTDTQGRTLEAELVSATSTEVTLKLDSNQKVVTLPLARLSAADLDYLKTTGDKPAQKETPKSASKDDDSENFDAPWPDKIQFTEDPKIETMTEDKEAKRFIYESANYRFVCDVRLAQSVVKGFAVMFESTYLYCRALPLGVSGGKKTDGKYQILLFETKESYVKAGGPPTSAGVFMPGRGVVMVPLTSLGVRPMGSGYILDRDKANGTLVHELTHQLSPSAYFEKGAMGWFSEGIAEYTTATPYRAGIFKVKSNFDDIVAYATGYGKDDTHGRALGEKIKAPSLESFFKMSYGQFTGQRANFNYGFGLILTTYFLHLDGEGDAARMKEFLKSLRDGKSGDAALKVLLDGRSYEEMEEAISKAWKKKRVDIEFGAASPGLPDEDEDYVDDEEEED</sequence>
<evidence type="ECO:0000256" key="2">
    <source>
        <dbReference type="SAM" id="SignalP"/>
    </source>
</evidence>
<protein>
    <recommendedName>
        <fullName evidence="5">SLA1 homology domain-containing protein</fullName>
    </recommendedName>
</protein>
<reference evidence="3" key="1">
    <citation type="submission" date="2022-10" db="EMBL/GenBank/DDBJ databases">
        <title>Luteolibacter sp. GHJ8, whole genome shotgun sequencing project.</title>
        <authorList>
            <person name="Zhao G."/>
            <person name="Shen L."/>
        </authorList>
    </citation>
    <scope>NUCLEOTIDE SEQUENCE</scope>
    <source>
        <strain evidence="3">GHJ8</strain>
    </source>
</reference>
<keyword evidence="4" id="KW-1185">Reference proteome</keyword>
<evidence type="ECO:0008006" key="5">
    <source>
        <dbReference type="Google" id="ProtNLM"/>
    </source>
</evidence>
<dbReference type="Gene3D" id="2.30.30.700">
    <property type="entry name" value="SLA1 homology domain 1"/>
    <property type="match status" value="1"/>
</dbReference>
<evidence type="ECO:0000313" key="4">
    <source>
        <dbReference type="Proteomes" id="UP001165653"/>
    </source>
</evidence>
<feature type="region of interest" description="Disordered" evidence="1">
    <location>
        <begin position="75"/>
        <end position="103"/>
    </location>
</feature>
<dbReference type="EMBL" id="JAPDDR010000003">
    <property type="protein sequence ID" value="MCW1913450.1"/>
    <property type="molecule type" value="Genomic_DNA"/>
</dbReference>
<proteinExistence type="predicted"/>